<feature type="region of interest" description="Disordered" evidence="1">
    <location>
        <begin position="38"/>
        <end position="58"/>
    </location>
</feature>
<name>A0A975ZNY9_9RHOB</name>
<evidence type="ECO:0000313" key="2">
    <source>
        <dbReference type="EMBL" id="SEJ71373.1"/>
    </source>
</evidence>
<dbReference type="Proteomes" id="UP000182932">
    <property type="component" value="Unassembled WGS sequence"/>
</dbReference>
<protein>
    <submittedName>
        <fullName evidence="2">Uncharacterized protein</fullName>
    </submittedName>
</protein>
<sequence>MRGMIPGRLILLAVAACVVALLSLPDLDFAHSDQPPVAEQLAHDTHSDESHSTGIGHCHGEASCSSGLHIVFGLRTIPPERPPLPALDRAPTNFNDATLGREPPVPIALS</sequence>
<dbReference type="RefSeq" id="WP_048535047.1">
    <property type="nucleotide sequence ID" value="NZ_CATLQZ010000007.1"/>
</dbReference>
<proteinExistence type="predicted"/>
<comment type="caution">
    <text evidence="2">The sequence shown here is derived from an EMBL/GenBank/DDBJ whole genome shotgun (WGS) entry which is preliminary data.</text>
</comment>
<evidence type="ECO:0000256" key="1">
    <source>
        <dbReference type="SAM" id="MobiDB-lite"/>
    </source>
</evidence>
<dbReference type="GeneID" id="80818966"/>
<feature type="region of interest" description="Disordered" evidence="1">
    <location>
        <begin position="82"/>
        <end position="110"/>
    </location>
</feature>
<dbReference type="EMBL" id="FNYY01000009">
    <property type="protein sequence ID" value="SEJ71373.1"/>
    <property type="molecule type" value="Genomic_DNA"/>
</dbReference>
<gene>
    <name evidence="2" type="ORF">SAMN04487940_10981</name>
</gene>
<organism evidence="2 3">
    <name type="scientific">Marinovum algicola</name>
    <dbReference type="NCBI Taxonomy" id="42444"/>
    <lineage>
        <taxon>Bacteria</taxon>
        <taxon>Pseudomonadati</taxon>
        <taxon>Pseudomonadota</taxon>
        <taxon>Alphaproteobacteria</taxon>
        <taxon>Rhodobacterales</taxon>
        <taxon>Roseobacteraceae</taxon>
        <taxon>Marinovum</taxon>
    </lineage>
</organism>
<keyword evidence="3" id="KW-1185">Reference proteome</keyword>
<dbReference type="AlphaFoldDB" id="A0A975ZNY9"/>
<evidence type="ECO:0000313" key="3">
    <source>
        <dbReference type="Proteomes" id="UP000182932"/>
    </source>
</evidence>
<accession>A0A975ZNY9</accession>
<feature type="compositionally biased region" description="Basic and acidic residues" evidence="1">
    <location>
        <begin position="41"/>
        <end position="51"/>
    </location>
</feature>
<reference evidence="2 3" key="1">
    <citation type="submission" date="2016-10" db="EMBL/GenBank/DDBJ databases">
        <authorList>
            <person name="Varghese N."/>
            <person name="Submissions S."/>
        </authorList>
    </citation>
    <scope>NUCLEOTIDE SEQUENCE [LARGE SCALE GENOMIC DNA]</scope>
    <source>
        <strain evidence="2 3">FF3</strain>
    </source>
</reference>